<evidence type="ECO:0000313" key="14">
    <source>
        <dbReference type="Proteomes" id="UP000050562"/>
    </source>
</evidence>
<dbReference type="PANTHER" id="PTHR10683:SF18">
    <property type="entry name" value="TRANSALDOLASE"/>
    <property type="match status" value="1"/>
</dbReference>
<dbReference type="UniPathway" id="UPA00115">
    <property type="reaction ID" value="UER00414"/>
</dbReference>
<dbReference type="PROSITE" id="PS01054">
    <property type="entry name" value="TRANSALDOLASE_1"/>
    <property type="match status" value="1"/>
</dbReference>
<evidence type="ECO:0000256" key="2">
    <source>
        <dbReference type="ARBA" id="ARBA00004496"/>
    </source>
</evidence>
<dbReference type="EC" id="2.2.1.2" evidence="5 11"/>
<feature type="active site" description="Schiff-base intermediate with substrate" evidence="11">
    <location>
        <position position="143"/>
    </location>
</feature>
<gene>
    <name evidence="11" type="primary">tal</name>
    <name evidence="13" type="ORF">ALO52_100069</name>
</gene>
<dbReference type="Gene3D" id="3.20.20.70">
    <property type="entry name" value="Aldolase class I"/>
    <property type="match status" value="1"/>
</dbReference>
<dbReference type="InterPro" id="IPR001585">
    <property type="entry name" value="TAL/FSA"/>
</dbReference>
<sequence>MGGSARVMSSNRTGQSTLMTSKLDQLKQFTTVVADTGDFGAIKSLKPQDATTNPSLLLKAASSESNSQLLADAFSGSKGDIGLACDRFAVAIGQEILKVVPGRVSTEVDARLSFDTNALIERSHRIIELYDKAHVSRDRVLIKLASTWEGIRAAEKLEKEGIQTNLTLLFSFAQAIACAEAGVFLISPFVGRIYDWYKKSSGQDYTGAEDPGVQSVTRIYNYYKENEYETVVMGASFRNLNQIEQLAGCDRLTISPDLLKQLAEDTGTLERRLAPGNPGEDGKTDHKLTESQFRWASNEDAMATEKLAEGIRQFARDQEKLEALLSAKA</sequence>
<dbReference type="InterPro" id="IPR004730">
    <property type="entry name" value="Transaldolase_1"/>
</dbReference>
<dbReference type="GO" id="GO:0004801">
    <property type="term" value="F:transaldolase activity"/>
    <property type="evidence" value="ECO:0007669"/>
    <property type="project" value="UniProtKB-UniRule"/>
</dbReference>
<evidence type="ECO:0000313" key="13">
    <source>
        <dbReference type="EMBL" id="KPY38387.1"/>
    </source>
</evidence>
<evidence type="ECO:0000256" key="12">
    <source>
        <dbReference type="RuleBase" id="RU004155"/>
    </source>
</evidence>
<evidence type="ECO:0000256" key="3">
    <source>
        <dbReference type="ARBA" id="ARBA00004857"/>
    </source>
</evidence>
<dbReference type="PROSITE" id="PS00958">
    <property type="entry name" value="TRANSALDOLASE_2"/>
    <property type="match status" value="1"/>
</dbReference>
<dbReference type="InterPro" id="IPR018225">
    <property type="entry name" value="Transaldolase_AS"/>
</dbReference>
<evidence type="ECO:0000256" key="9">
    <source>
        <dbReference type="ARBA" id="ARBA00023270"/>
    </source>
</evidence>
<keyword evidence="8 11" id="KW-0570">Pentose shunt</keyword>
<evidence type="ECO:0000256" key="1">
    <source>
        <dbReference type="ARBA" id="ARBA00003518"/>
    </source>
</evidence>
<keyword evidence="7 11" id="KW-0808">Transferase</keyword>
<dbReference type="PATRIC" id="fig|251707.3.peg.4658"/>
<comment type="caution">
    <text evidence="13">The sequence shown here is derived from an EMBL/GenBank/DDBJ whole genome shotgun (WGS) entry which is preliminary data.</text>
</comment>
<comment type="subcellular location">
    <subcellularLocation>
        <location evidence="2 11">Cytoplasm</location>
    </subcellularLocation>
</comment>
<comment type="function">
    <text evidence="1 11 12">Transaldolase is important for the balance of metabolites in the pentose-phosphate pathway.</text>
</comment>
<evidence type="ECO:0000256" key="7">
    <source>
        <dbReference type="ARBA" id="ARBA00022679"/>
    </source>
</evidence>
<evidence type="ECO:0000256" key="5">
    <source>
        <dbReference type="ARBA" id="ARBA00013151"/>
    </source>
</evidence>
<dbReference type="Proteomes" id="UP000050562">
    <property type="component" value="Unassembled WGS sequence"/>
</dbReference>
<evidence type="ECO:0000256" key="6">
    <source>
        <dbReference type="ARBA" id="ARBA00022490"/>
    </source>
</evidence>
<dbReference type="FunFam" id="3.20.20.70:FF:000002">
    <property type="entry name" value="Transaldolase"/>
    <property type="match status" value="1"/>
</dbReference>
<keyword evidence="6 11" id="KW-0963">Cytoplasm</keyword>
<comment type="similarity">
    <text evidence="4 11 12">Belongs to the transaldolase family. Type 1 subfamily.</text>
</comment>
<dbReference type="GO" id="GO:0005975">
    <property type="term" value="P:carbohydrate metabolic process"/>
    <property type="evidence" value="ECO:0007669"/>
    <property type="project" value="InterPro"/>
</dbReference>
<dbReference type="InterPro" id="IPR013785">
    <property type="entry name" value="Aldolase_TIM"/>
</dbReference>
<dbReference type="Pfam" id="PF00923">
    <property type="entry name" value="TAL_FSA"/>
    <property type="match status" value="1"/>
</dbReference>
<dbReference type="EMBL" id="LJRC01000096">
    <property type="protein sequence ID" value="KPY38387.1"/>
    <property type="molecule type" value="Genomic_DNA"/>
</dbReference>
<keyword evidence="9 11" id="KW-0704">Schiff base</keyword>
<comment type="pathway">
    <text evidence="3 11 12">Carbohydrate degradation; pentose phosphate pathway; D-glyceraldehyde 3-phosphate and beta-D-fructose 6-phosphate from D-ribose 5-phosphate and D-xylulose 5-phosphate (non-oxidative stage): step 2/3.</text>
</comment>
<proteinExistence type="inferred from homology"/>
<dbReference type="NCBIfam" id="NF009001">
    <property type="entry name" value="PRK12346.1"/>
    <property type="match status" value="1"/>
</dbReference>
<organism evidence="13 14">
    <name type="scientific">Pseudomonas syringae pv. primulae</name>
    <dbReference type="NCBI Taxonomy" id="251707"/>
    <lineage>
        <taxon>Bacteria</taxon>
        <taxon>Pseudomonadati</taxon>
        <taxon>Pseudomonadota</taxon>
        <taxon>Gammaproteobacteria</taxon>
        <taxon>Pseudomonadales</taxon>
        <taxon>Pseudomonadaceae</taxon>
        <taxon>Pseudomonas</taxon>
    </lineage>
</organism>
<dbReference type="NCBIfam" id="TIGR00874">
    <property type="entry name" value="talAB"/>
    <property type="match status" value="1"/>
</dbReference>
<dbReference type="CDD" id="cd00957">
    <property type="entry name" value="Transaldolase_TalAB"/>
    <property type="match status" value="1"/>
</dbReference>
<dbReference type="GO" id="GO:0006098">
    <property type="term" value="P:pentose-phosphate shunt"/>
    <property type="evidence" value="ECO:0007669"/>
    <property type="project" value="UniProtKB-UniRule"/>
</dbReference>
<evidence type="ECO:0000256" key="8">
    <source>
        <dbReference type="ARBA" id="ARBA00023126"/>
    </source>
</evidence>
<evidence type="ECO:0000256" key="4">
    <source>
        <dbReference type="ARBA" id="ARBA00008012"/>
    </source>
</evidence>
<accession>A0A0P9XRX4</accession>
<protein>
    <recommendedName>
        <fullName evidence="5 11">Transaldolase</fullName>
        <ecNumber evidence="5 11">2.2.1.2</ecNumber>
    </recommendedName>
</protein>
<dbReference type="GO" id="GO:0005829">
    <property type="term" value="C:cytosol"/>
    <property type="evidence" value="ECO:0007669"/>
    <property type="project" value="TreeGrafter"/>
</dbReference>
<dbReference type="HAMAP" id="MF_00492">
    <property type="entry name" value="Transaldolase_1"/>
    <property type="match status" value="1"/>
</dbReference>
<dbReference type="AlphaFoldDB" id="A0A0P9XRX4"/>
<reference evidence="13 14" key="1">
    <citation type="submission" date="2015-09" db="EMBL/GenBank/DDBJ databases">
        <title>Genome announcement of multiple Pseudomonas syringae strains.</title>
        <authorList>
            <person name="Thakur S."/>
            <person name="Wang P.W."/>
            <person name="Gong Y."/>
            <person name="Weir B.S."/>
            <person name="Guttman D.S."/>
        </authorList>
    </citation>
    <scope>NUCLEOTIDE SEQUENCE [LARGE SCALE GENOMIC DNA]</scope>
    <source>
        <strain evidence="13 14">ICMP3956</strain>
    </source>
</reference>
<name>A0A0P9XRX4_9PSED</name>
<dbReference type="PANTHER" id="PTHR10683">
    <property type="entry name" value="TRANSALDOLASE"/>
    <property type="match status" value="1"/>
</dbReference>
<dbReference type="SUPFAM" id="SSF51569">
    <property type="entry name" value="Aldolase"/>
    <property type="match status" value="1"/>
</dbReference>
<evidence type="ECO:0000256" key="11">
    <source>
        <dbReference type="HAMAP-Rule" id="MF_00492"/>
    </source>
</evidence>
<comment type="catalytic activity">
    <reaction evidence="10 11 12">
        <text>D-sedoheptulose 7-phosphate + D-glyceraldehyde 3-phosphate = D-erythrose 4-phosphate + beta-D-fructose 6-phosphate</text>
        <dbReference type="Rhea" id="RHEA:17053"/>
        <dbReference type="ChEBI" id="CHEBI:16897"/>
        <dbReference type="ChEBI" id="CHEBI:57483"/>
        <dbReference type="ChEBI" id="CHEBI:57634"/>
        <dbReference type="ChEBI" id="CHEBI:59776"/>
        <dbReference type="EC" id="2.2.1.2"/>
    </reaction>
</comment>
<evidence type="ECO:0000256" key="10">
    <source>
        <dbReference type="ARBA" id="ARBA00048810"/>
    </source>
</evidence>